<dbReference type="SUPFAM" id="SSF56112">
    <property type="entry name" value="Protein kinase-like (PK-like)"/>
    <property type="match status" value="1"/>
</dbReference>
<dbReference type="Gene3D" id="1.10.510.10">
    <property type="entry name" value="Transferase(Phosphotransferase) domain 1"/>
    <property type="match status" value="1"/>
</dbReference>
<evidence type="ECO:0000313" key="15">
    <source>
        <dbReference type="Proteomes" id="UP000694867"/>
    </source>
</evidence>
<evidence type="ECO:0000256" key="8">
    <source>
        <dbReference type="ARBA" id="ARBA00022777"/>
    </source>
</evidence>
<dbReference type="Gene3D" id="2.10.60.10">
    <property type="entry name" value="CD59"/>
    <property type="match status" value="1"/>
</dbReference>
<dbReference type="PANTHER" id="PTHR23255">
    <property type="entry name" value="TRANSFORMING GROWTH FACTOR-BETA RECEPTOR TYPE I AND II"/>
    <property type="match status" value="1"/>
</dbReference>
<dbReference type="SUPFAM" id="SSF57302">
    <property type="entry name" value="Snake toxin-like"/>
    <property type="match status" value="1"/>
</dbReference>
<dbReference type="GeneID" id="100908425"/>
<evidence type="ECO:0000256" key="6">
    <source>
        <dbReference type="ARBA" id="ARBA00022729"/>
    </source>
</evidence>
<name>A0AAJ7L7I7_9ACAR</name>
<dbReference type="Pfam" id="PF00069">
    <property type="entry name" value="Pkinase"/>
    <property type="match status" value="1"/>
</dbReference>
<dbReference type="KEGG" id="goe:100908425"/>
<dbReference type="GO" id="GO:0048179">
    <property type="term" value="C:activin receptor complex"/>
    <property type="evidence" value="ECO:0007669"/>
    <property type="project" value="TreeGrafter"/>
</dbReference>
<evidence type="ECO:0000256" key="1">
    <source>
        <dbReference type="ARBA" id="ARBA00004479"/>
    </source>
</evidence>
<keyword evidence="4 13" id="KW-0808">Transferase</keyword>
<evidence type="ECO:0000256" key="12">
    <source>
        <dbReference type="ARBA" id="ARBA00023170"/>
    </source>
</evidence>
<dbReference type="InterPro" id="IPR008271">
    <property type="entry name" value="Ser/Thr_kinase_AS"/>
</dbReference>
<keyword evidence="11 13" id="KW-0472">Membrane</keyword>
<keyword evidence="13" id="KW-0479">Metal-binding</keyword>
<keyword evidence="5 13" id="KW-0812">Transmembrane</keyword>
<protein>
    <recommendedName>
        <fullName evidence="13">Serine/threonine-protein kinase receptor</fullName>
        <ecNumber evidence="13">2.7.11.30</ecNumber>
    </recommendedName>
</protein>
<dbReference type="InterPro" id="IPR000719">
    <property type="entry name" value="Prot_kinase_dom"/>
</dbReference>
<evidence type="ECO:0000256" key="11">
    <source>
        <dbReference type="ARBA" id="ARBA00023136"/>
    </source>
</evidence>
<keyword evidence="7 13" id="KW-0547">Nucleotide-binding</keyword>
<keyword evidence="13" id="KW-0464">Manganese</keyword>
<dbReference type="AlphaFoldDB" id="A0AAJ7L7I7"/>
<keyword evidence="6" id="KW-0732">Signal</keyword>
<dbReference type="FunFam" id="3.30.200.20:FF:000094">
    <property type="entry name" value="Serine/threonine-protein kinase receptor"/>
    <property type="match status" value="1"/>
</dbReference>
<comment type="catalytic activity">
    <reaction evidence="13">
        <text>L-threonyl-[receptor-protein] + ATP = O-phospho-L-threonyl-[receptor-protein] + ADP + H(+)</text>
        <dbReference type="Rhea" id="RHEA:44880"/>
        <dbReference type="Rhea" id="RHEA-COMP:11024"/>
        <dbReference type="Rhea" id="RHEA-COMP:11025"/>
        <dbReference type="ChEBI" id="CHEBI:15378"/>
        <dbReference type="ChEBI" id="CHEBI:30013"/>
        <dbReference type="ChEBI" id="CHEBI:30616"/>
        <dbReference type="ChEBI" id="CHEBI:61977"/>
        <dbReference type="ChEBI" id="CHEBI:456216"/>
        <dbReference type="EC" id="2.7.11.30"/>
    </reaction>
</comment>
<evidence type="ECO:0000256" key="3">
    <source>
        <dbReference type="ARBA" id="ARBA00022527"/>
    </source>
</evidence>
<evidence type="ECO:0000256" key="7">
    <source>
        <dbReference type="ARBA" id="ARBA00022741"/>
    </source>
</evidence>
<dbReference type="InterPro" id="IPR045860">
    <property type="entry name" value="Snake_toxin-like_sf"/>
</dbReference>
<feature type="transmembrane region" description="Helical" evidence="13">
    <location>
        <begin position="176"/>
        <end position="197"/>
    </location>
</feature>
<dbReference type="PANTHER" id="PTHR23255:SF98">
    <property type="entry name" value="SERINE_THREONINE-PROTEIN KINASE RECEPTOR"/>
    <property type="match status" value="1"/>
</dbReference>
<dbReference type="SMART" id="SM00220">
    <property type="entry name" value="S_TKc"/>
    <property type="match status" value="1"/>
</dbReference>
<keyword evidence="3 13" id="KW-0723">Serine/threonine-protein kinase</keyword>
<dbReference type="PRINTS" id="PR00653">
    <property type="entry name" value="ACTIVIN2R"/>
</dbReference>
<gene>
    <name evidence="16" type="primary">LOC100908425</name>
</gene>
<dbReference type="Proteomes" id="UP000694867">
    <property type="component" value="Unplaced"/>
</dbReference>
<dbReference type="InterPro" id="IPR011009">
    <property type="entry name" value="Kinase-like_dom_sf"/>
</dbReference>
<dbReference type="GO" id="GO:0046872">
    <property type="term" value="F:metal ion binding"/>
    <property type="evidence" value="ECO:0007669"/>
    <property type="project" value="UniProtKB-KW"/>
</dbReference>
<dbReference type="PROSITE" id="PS50011">
    <property type="entry name" value="PROTEIN_KINASE_DOM"/>
    <property type="match status" value="1"/>
</dbReference>
<keyword evidence="9 13" id="KW-0067">ATP-binding</keyword>
<dbReference type="InterPro" id="IPR000333">
    <property type="entry name" value="TGFB_receptor"/>
</dbReference>
<evidence type="ECO:0000256" key="2">
    <source>
        <dbReference type="ARBA" id="ARBA00009605"/>
    </source>
</evidence>
<evidence type="ECO:0000256" key="5">
    <source>
        <dbReference type="ARBA" id="ARBA00022692"/>
    </source>
</evidence>
<organism evidence="15 16">
    <name type="scientific">Galendromus occidentalis</name>
    <name type="common">western predatory mite</name>
    <dbReference type="NCBI Taxonomy" id="34638"/>
    <lineage>
        <taxon>Eukaryota</taxon>
        <taxon>Metazoa</taxon>
        <taxon>Ecdysozoa</taxon>
        <taxon>Arthropoda</taxon>
        <taxon>Chelicerata</taxon>
        <taxon>Arachnida</taxon>
        <taxon>Acari</taxon>
        <taxon>Parasitiformes</taxon>
        <taxon>Mesostigmata</taxon>
        <taxon>Gamasina</taxon>
        <taxon>Phytoseioidea</taxon>
        <taxon>Phytoseiidae</taxon>
        <taxon>Typhlodrominae</taxon>
        <taxon>Galendromus</taxon>
    </lineage>
</organism>
<evidence type="ECO:0000256" key="13">
    <source>
        <dbReference type="RuleBase" id="RU361271"/>
    </source>
</evidence>
<accession>A0AAJ7L7I7</accession>
<keyword evidence="12 13" id="KW-0675">Receptor</keyword>
<feature type="domain" description="Protein kinase" evidence="14">
    <location>
        <begin position="236"/>
        <end position="525"/>
    </location>
</feature>
<dbReference type="GO" id="GO:0048185">
    <property type="term" value="F:activin binding"/>
    <property type="evidence" value="ECO:0007669"/>
    <property type="project" value="TreeGrafter"/>
</dbReference>
<comment type="subcellular location">
    <subcellularLocation>
        <location evidence="1 13">Membrane</location>
        <topology evidence="1 13">Single-pass type I membrane protein</topology>
    </subcellularLocation>
</comment>
<dbReference type="GO" id="GO:0017002">
    <property type="term" value="F:activin receptor activity"/>
    <property type="evidence" value="ECO:0007669"/>
    <property type="project" value="TreeGrafter"/>
</dbReference>
<dbReference type="GO" id="GO:0071363">
    <property type="term" value="P:cellular response to growth factor stimulus"/>
    <property type="evidence" value="ECO:0007669"/>
    <property type="project" value="TreeGrafter"/>
</dbReference>
<evidence type="ECO:0000256" key="4">
    <source>
        <dbReference type="ARBA" id="ARBA00022679"/>
    </source>
</evidence>
<reference evidence="16" key="1">
    <citation type="submission" date="2025-08" db="UniProtKB">
        <authorList>
            <consortium name="RefSeq"/>
        </authorList>
    </citation>
    <scope>IDENTIFICATION</scope>
</reference>
<comment type="similarity">
    <text evidence="2 13">Belongs to the protein kinase superfamily. TKL Ser/Thr protein kinase family. TGFB receptor subfamily.</text>
</comment>
<comment type="cofactor">
    <cofactor evidence="13">
        <name>Mg(2+)</name>
        <dbReference type="ChEBI" id="CHEBI:18420"/>
    </cofactor>
    <cofactor evidence="13">
        <name>Mn(2+)</name>
        <dbReference type="ChEBI" id="CHEBI:29035"/>
    </cofactor>
</comment>
<proteinExistence type="inferred from homology"/>
<evidence type="ECO:0000256" key="10">
    <source>
        <dbReference type="ARBA" id="ARBA00022989"/>
    </source>
</evidence>
<dbReference type="Gene3D" id="3.30.200.20">
    <property type="entry name" value="Phosphorylase Kinase, domain 1"/>
    <property type="match status" value="1"/>
</dbReference>
<dbReference type="PROSITE" id="PS00108">
    <property type="entry name" value="PROTEIN_KINASE_ST"/>
    <property type="match status" value="1"/>
</dbReference>
<keyword evidence="13" id="KW-0460">Magnesium</keyword>
<dbReference type="EC" id="2.7.11.30" evidence="13"/>
<keyword evidence="8 13" id="KW-0418">Kinase</keyword>
<sequence>MPHSYRYTAGVPQLSTKLSVVILVAAVVATVPRAVSADQALLRCAFHNITVPVEDEVTEDCKIETPGHGPSFCFVLFSRNKVTQEYEASMRGCWQGGENQCVEGAHRDPDMGACYNRKNNGATMLFCCCLSSGCNRDFSPLPPMQTRTEDEDIEPSLKKLADRSASKALETGGISFIYIILAIGALGVGTSLTYLSVLGFRKHRQIKDAQMHFGYDNKFSKGAQEHPGSMLQLDNVSLFDLAAQGRFGAVYRGRVDDTQVAVKIFPAGERQSWEKELEVYRLPQMEHANILSFFGTGTKINPQTGLTEYWLLTTWHEQGSLYDFLCRNTITYEQLLLLADSIAKGVMHIHTDIPASATHGYKPAMAHRDIKSRNIILKDESTACIADFGLAIVFESGANIGEVHGQVGTRRYMAPEVLEGAISFDQEAFQRIDMYAVSLVLWEMLSRTKDCDPFPKCRMPFEDQVGQHPTLEDMQETVVNRKSRPPIRESWRQNSKLSLLISTLEECWDADADARLSACTVHERLQYLIGNLEPVEKKPVDSVDSECTALLQGTESSDTFEMQQMP</sequence>
<evidence type="ECO:0000256" key="9">
    <source>
        <dbReference type="ARBA" id="ARBA00022840"/>
    </source>
</evidence>
<dbReference type="RefSeq" id="XP_018496315.2">
    <property type="nucleotide sequence ID" value="XM_018640799.2"/>
</dbReference>
<dbReference type="GO" id="GO:0005524">
    <property type="term" value="F:ATP binding"/>
    <property type="evidence" value="ECO:0007669"/>
    <property type="project" value="UniProtKB-UniRule"/>
</dbReference>
<evidence type="ECO:0000313" key="16">
    <source>
        <dbReference type="RefSeq" id="XP_018496315.2"/>
    </source>
</evidence>
<keyword evidence="15" id="KW-1185">Reference proteome</keyword>
<keyword evidence="10 13" id="KW-1133">Transmembrane helix</keyword>
<evidence type="ECO:0000259" key="14">
    <source>
        <dbReference type="PROSITE" id="PS50011"/>
    </source>
</evidence>